<feature type="domain" description="Transcription regulator TrmB N-terminal" evidence="1">
    <location>
        <begin position="6"/>
        <end position="62"/>
    </location>
</feature>
<evidence type="ECO:0000259" key="1">
    <source>
        <dbReference type="Pfam" id="PF01978"/>
    </source>
</evidence>
<sequence>MFEPELKSIGLSDKEARVYLAVLELGQATVQDIAKKSGIRRPTAYLALEELAKLGLVSWHEQGSKRLLSAEFPERLMRLLDRNEQELKIKRTETEKILPRLKALYDQAREHPRVRFFEGKEGLKAMQEDFLRTKTSSIVEIFPRDEYEELFSESEREVYRLRRSKKHVRGQTFYTHKAGPIAKYAQGVETKYLPLKAGIASDLIIYGNKVAMAVFRGKPMGIIIESKEIAETLRALFSLAWK</sequence>
<protein>
    <recommendedName>
        <fullName evidence="1">Transcription regulator TrmB N-terminal domain-containing protein</fullName>
    </recommendedName>
</protein>
<evidence type="ECO:0000313" key="2">
    <source>
        <dbReference type="EMBL" id="OHA46614.1"/>
    </source>
</evidence>
<dbReference type="AlphaFoldDB" id="A0A1G2PE52"/>
<dbReference type="InterPro" id="IPR002831">
    <property type="entry name" value="Tscrpt_reg_TrmB_N"/>
</dbReference>
<organism evidence="2 3">
    <name type="scientific">Candidatus Terrybacteria bacterium RIFCSPHIGHO2_01_FULL_43_35</name>
    <dbReference type="NCBI Taxonomy" id="1802361"/>
    <lineage>
        <taxon>Bacteria</taxon>
        <taxon>Candidatus Terryibacteriota</taxon>
    </lineage>
</organism>
<dbReference type="Proteomes" id="UP000178869">
    <property type="component" value="Unassembled WGS sequence"/>
</dbReference>
<gene>
    <name evidence="2" type="ORF">A2828_01765</name>
</gene>
<proteinExistence type="predicted"/>
<dbReference type="InterPro" id="IPR036390">
    <property type="entry name" value="WH_DNA-bd_sf"/>
</dbReference>
<dbReference type="PANTHER" id="PTHR34293:SF1">
    <property type="entry name" value="HTH-TYPE TRANSCRIPTIONAL REGULATOR TRMBL2"/>
    <property type="match status" value="1"/>
</dbReference>
<dbReference type="PANTHER" id="PTHR34293">
    <property type="entry name" value="HTH-TYPE TRANSCRIPTIONAL REGULATOR TRMBL2"/>
    <property type="match status" value="1"/>
</dbReference>
<comment type="caution">
    <text evidence="2">The sequence shown here is derived from an EMBL/GenBank/DDBJ whole genome shotgun (WGS) entry which is preliminary data.</text>
</comment>
<dbReference type="InterPro" id="IPR036388">
    <property type="entry name" value="WH-like_DNA-bd_sf"/>
</dbReference>
<reference evidence="2 3" key="1">
    <citation type="journal article" date="2016" name="Nat. Commun.">
        <title>Thousands of microbial genomes shed light on interconnected biogeochemical processes in an aquifer system.</title>
        <authorList>
            <person name="Anantharaman K."/>
            <person name="Brown C.T."/>
            <person name="Hug L.A."/>
            <person name="Sharon I."/>
            <person name="Castelle C.J."/>
            <person name="Probst A.J."/>
            <person name="Thomas B.C."/>
            <person name="Singh A."/>
            <person name="Wilkins M.J."/>
            <person name="Karaoz U."/>
            <person name="Brodie E.L."/>
            <person name="Williams K.H."/>
            <person name="Hubbard S.S."/>
            <person name="Banfield J.F."/>
        </authorList>
    </citation>
    <scope>NUCLEOTIDE SEQUENCE [LARGE SCALE GENOMIC DNA]</scope>
</reference>
<dbReference type="Pfam" id="PF01978">
    <property type="entry name" value="TrmB"/>
    <property type="match status" value="1"/>
</dbReference>
<dbReference type="SUPFAM" id="SSF46785">
    <property type="entry name" value="Winged helix' DNA-binding domain"/>
    <property type="match status" value="1"/>
</dbReference>
<name>A0A1G2PE52_9BACT</name>
<evidence type="ECO:0000313" key="3">
    <source>
        <dbReference type="Proteomes" id="UP000178869"/>
    </source>
</evidence>
<accession>A0A1G2PE52</accession>
<dbReference type="EMBL" id="MHSR01000013">
    <property type="protein sequence ID" value="OHA46614.1"/>
    <property type="molecule type" value="Genomic_DNA"/>
</dbReference>
<dbReference type="InterPro" id="IPR051797">
    <property type="entry name" value="TrmB-like"/>
</dbReference>
<dbReference type="Gene3D" id="1.10.10.10">
    <property type="entry name" value="Winged helix-like DNA-binding domain superfamily/Winged helix DNA-binding domain"/>
    <property type="match status" value="1"/>
</dbReference>